<feature type="domain" description="Alpha/beta hydrolase fold-3" evidence="2">
    <location>
        <begin position="110"/>
        <end position="327"/>
    </location>
</feature>
<dbReference type="EMBL" id="WUUQ01000008">
    <property type="protein sequence ID" value="MXQ74491.1"/>
    <property type="molecule type" value="Genomic_DNA"/>
</dbReference>
<reference evidence="3 4" key="2">
    <citation type="submission" date="2020-01" db="EMBL/GenBank/DDBJ databases">
        <title>Clostridiaceae sp. nov. isolated from the gut of human by culturomics.</title>
        <authorList>
            <person name="Chang Y."/>
        </authorList>
    </citation>
    <scope>NUCLEOTIDE SEQUENCE [LARGE SCALE GENOMIC DNA]</scope>
    <source>
        <strain evidence="3 4">DONG20-135</strain>
    </source>
</reference>
<dbReference type="Pfam" id="PF07859">
    <property type="entry name" value="Abhydrolase_3"/>
    <property type="match status" value="1"/>
</dbReference>
<reference evidence="3 4" key="1">
    <citation type="submission" date="2019-12" db="EMBL/GenBank/DDBJ databases">
        <authorList>
            <person name="Yang R."/>
        </authorList>
    </citation>
    <scope>NUCLEOTIDE SEQUENCE [LARGE SCALE GENOMIC DNA]</scope>
    <source>
        <strain evidence="3 4">DONG20-135</strain>
    </source>
</reference>
<keyword evidence="4" id="KW-1185">Reference proteome</keyword>
<dbReference type="RefSeq" id="WP_160625876.1">
    <property type="nucleotide sequence ID" value="NZ_WUUQ01000008.1"/>
</dbReference>
<protein>
    <submittedName>
        <fullName evidence="3">Alpha/beta hydrolase fold domain-containing protein</fullName>
    </submittedName>
</protein>
<dbReference type="PANTHER" id="PTHR48081">
    <property type="entry name" value="AB HYDROLASE SUPERFAMILY PROTEIN C4A8.06C"/>
    <property type="match status" value="1"/>
</dbReference>
<dbReference type="Proteomes" id="UP000434036">
    <property type="component" value="Unassembled WGS sequence"/>
</dbReference>
<accession>A0A6N8U9B8</accession>
<name>A0A6N8U9B8_9FIRM</name>
<dbReference type="InterPro" id="IPR029058">
    <property type="entry name" value="AB_hydrolase_fold"/>
</dbReference>
<proteinExistence type="predicted"/>
<dbReference type="GO" id="GO:0016787">
    <property type="term" value="F:hydrolase activity"/>
    <property type="evidence" value="ECO:0007669"/>
    <property type="project" value="UniProtKB-KW"/>
</dbReference>
<dbReference type="InterPro" id="IPR013094">
    <property type="entry name" value="AB_hydrolase_3"/>
</dbReference>
<dbReference type="SUPFAM" id="SSF53474">
    <property type="entry name" value="alpha/beta-Hydrolases"/>
    <property type="match status" value="1"/>
</dbReference>
<dbReference type="InterPro" id="IPR050300">
    <property type="entry name" value="GDXG_lipolytic_enzyme"/>
</dbReference>
<dbReference type="Gene3D" id="3.40.50.1820">
    <property type="entry name" value="alpha/beta hydrolase"/>
    <property type="match status" value="1"/>
</dbReference>
<dbReference type="PANTHER" id="PTHR48081:SF8">
    <property type="entry name" value="ALPHA_BETA HYDROLASE FOLD-3 DOMAIN-CONTAINING PROTEIN-RELATED"/>
    <property type="match status" value="1"/>
</dbReference>
<comment type="caution">
    <text evidence="3">The sequence shown here is derived from an EMBL/GenBank/DDBJ whole genome shotgun (WGS) entry which is preliminary data.</text>
</comment>
<dbReference type="AlphaFoldDB" id="A0A6N8U9B8"/>
<evidence type="ECO:0000256" key="1">
    <source>
        <dbReference type="ARBA" id="ARBA00022801"/>
    </source>
</evidence>
<evidence type="ECO:0000313" key="4">
    <source>
        <dbReference type="Proteomes" id="UP000434036"/>
    </source>
</evidence>
<gene>
    <name evidence="3" type="ORF">GSF08_11200</name>
</gene>
<organism evidence="3 4">
    <name type="scientific">Copranaerobaculum intestinale</name>
    <dbReference type="NCBI Taxonomy" id="2692629"/>
    <lineage>
        <taxon>Bacteria</taxon>
        <taxon>Bacillati</taxon>
        <taxon>Bacillota</taxon>
        <taxon>Erysipelotrichia</taxon>
        <taxon>Erysipelotrichales</taxon>
        <taxon>Erysipelotrichaceae</taxon>
        <taxon>Copranaerobaculum</taxon>
    </lineage>
</organism>
<evidence type="ECO:0000259" key="2">
    <source>
        <dbReference type="Pfam" id="PF07859"/>
    </source>
</evidence>
<evidence type="ECO:0000313" key="3">
    <source>
        <dbReference type="EMBL" id="MXQ74491.1"/>
    </source>
</evidence>
<keyword evidence="1 3" id="KW-0378">Hydrolase</keyword>
<sequence length="354" mass="40265">MYDYEKAYRRLTENHAYLDEGDFVIENCPVPEENCLYRLDPRTKLQTSNSFRGFKFNKKDFVMELIRSRMVTSEKDITKHAVVMNRHAVTEDVHVFTYVPLHASNKLPCILYIHGGSFIGGSATYVHEVCKALSEKAEAVIVNVAYRLAPEFPFPCALLDCYRALCWCRENPAGLPVNGQIAVCGDSAGGGLAASLTLFERMNKESSIGFMGLIYPCVQLRESTAYPWDGKAYKIKQDHKEIVESLLSLRAAMLVIEALYLKQQGKADDPLVSPIYTKDYRVFPPSLVVTAEYDYLRLQGERFAQNLCEQGRPVRCIRYDGMEHAFMDRLGTYPQAEKVLDDIAETMKSHFQNF</sequence>